<dbReference type="KEGG" id="apol:K9D25_02940"/>
<sequence>MQPDNDNAPTTKWRETYADLAAESAAHVATARKARETAQRAEAKSCRKAGTRARHRQILGEDWDGEADNDNRSWPLAKALIADGKTSLLRAAMEYRRIEASANSGTLLGGTSLGMEPVQIDQRTWIRPDGEIIYKGERRLTAAAYADVPPTQAGRQTDGMMRPAAPVPKPWSGDEKVNARIDDQRRLARLRSALGPLVECFEAAAVYGETLEQVGRSAGSGNRAGAMGAGKALVMVGLYAVQNELARIRMDETAPSLRAA</sequence>
<dbReference type="AlphaFoldDB" id="A0A9E6ZX13"/>
<feature type="region of interest" description="Disordered" evidence="1">
    <location>
        <begin position="150"/>
        <end position="175"/>
    </location>
</feature>
<evidence type="ECO:0000313" key="2">
    <source>
        <dbReference type="EMBL" id="UOK71697.1"/>
    </source>
</evidence>
<accession>A0A9E6ZX13</accession>
<reference evidence="2" key="1">
    <citation type="submission" date="2021-09" db="EMBL/GenBank/DDBJ databases">
        <title>Network and meta-omics reveal the key degrader and cooperation patterns in an efficient 1,4-dioxane-degrading microbial community.</title>
        <authorList>
            <person name="Dai C."/>
        </authorList>
    </citation>
    <scope>NUCLEOTIDE SEQUENCE</scope>
    <source>
        <strain evidence="2">ZM13</strain>
    </source>
</reference>
<dbReference type="EMBL" id="CP083239">
    <property type="protein sequence ID" value="UOK71697.1"/>
    <property type="molecule type" value="Genomic_DNA"/>
</dbReference>
<protein>
    <submittedName>
        <fullName evidence="2">Uncharacterized protein</fullName>
    </submittedName>
</protein>
<gene>
    <name evidence="2" type="ORF">K9D25_02940</name>
</gene>
<dbReference type="Proteomes" id="UP000831684">
    <property type="component" value="Chromosome"/>
</dbReference>
<organism evidence="2 3">
    <name type="scientific">Ancylobacter polymorphus</name>
    <dbReference type="NCBI Taxonomy" id="223390"/>
    <lineage>
        <taxon>Bacteria</taxon>
        <taxon>Pseudomonadati</taxon>
        <taxon>Pseudomonadota</taxon>
        <taxon>Alphaproteobacteria</taxon>
        <taxon>Hyphomicrobiales</taxon>
        <taxon>Xanthobacteraceae</taxon>
        <taxon>Ancylobacter</taxon>
    </lineage>
</organism>
<proteinExistence type="predicted"/>
<name>A0A9E6ZX13_9HYPH</name>
<evidence type="ECO:0000313" key="3">
    <source>
        <dbReference type="Proteomes" id="UP000831684"/>
    </source>
</evidence>
<evidence type="ECO:0000256" key="1">
    <source>
        <dbReference type="SAM" id="MobiDB-lite"/>
    </source>
</evidence>
<dbReference type="RefSeq" id="WP_244379066.1">
    <property type="nucleotide sequence ID" value="NZ_CP083239.1"/>
</dbReference>